<comment type="caution">
    <text evidence="2">The sequence shown here is derived from an EMBL/GenBank/DDBJ whole genome shotgun (WGS) entry which is preliminary data.</text>
</comment>
<accession>A0AAD6GIN4</accession>
<dbReference type="EMBL" id="JAQIZZ010000003">
    <property type="protein sequence ID" value="KAJ5546583.1"/>
    <property type="molecule type" value="Genomic_DNA"/>
</dbReference>
<feature type="region of interest" description="Disordered" evidence="1">
    <location>
        <begin position="298"/>
        <end position="335"/>
    </location>
</feature>
<evidence type="ECO:0000256" key="1">
    <source>
        <dbReference type="SAM" id="MobiDB-lite"/>
    </source>
</evidence>
<name>A0AAD6GIN4_9EURO</name>
<proteinExistence type="predicted"/>
<sequence>MSQSILSDEVSQCNFEPADDIPQEMDAYDDCSNGDNDHKILLDDDEIPWKISIYPPPGRNLERLVAWQIERHIQWIDNSDYEDEEDLIDCKPKDKAFFCSTFRICTAKDLKSKKPFNDGNLGIKIARTGAYHGTMGDEVDEELKDCPWGRPAAALLVAAKSYCNNPEDWMLLNEPRKLLIAMEKWYFELDGPKQQSLAKNAWGWTEMQEAEKEKWNQAFSEIYDTDIYLEETWGRQIYMVASEMYYSGRKGDSTETEADSEDHNITQDDSGFYEEIFRELPRREECYFLGEEQSLIKSKTKTKNDETYRLEPEQGAMDTKATPENPRGPEPEGKQGRIAVTATAPDSNAQASESSDSDEELLIRVNDDNINNPSDRDNFNRSVAWQIERHIQWAGDNTAWINKKELCSILDVKSATDFRRGKVGRGNLALNDNYCAYDREGYHWGRPAEELRAGSRRFGKSEAWLMCDEPRRFLIALENWYFELDEDEREDLFGDVFQWYQFRDEYIGDKTYAPRYESWEDAFGDEITRFYGK</sequence>
<evidence type="ECO:0000313" key="2">
    <source>
        <dbReference type="EMBL" id="KAJ5546583.1"/>
    </source>
</evidence>
<keyword evidence="3" id="KW-1185">Reference proteome</keyword>
<dbReference type="AlphaFoldDB" id="A0AAD6GIN4"/>
<reference evidence="2 3" key="1">
    <citation type="journal article" date="2023" name="IMA Fungus">
        <title>Comparative genomic study of the Penicillium genus elucidates a diverse pangenome and 15 lateral gene transfer events.</title>
        <authorList>
            <person name="Petersen C."/>
            <person name="Sorensen T."/>
            <person name="Nielsen M.R."/>
            <person name="Sondergaard T.E."/>
            <person name="Sorensen J.L."/>
            <person name="Fitzpatrick D.A."/>
            <person name="Frisvad J.C."/>
            <person name="Nielsen K.L."/>
        </authorList>
    </citation>
    <scope>NUCLEOTIDE SEQUENCE [LARGE SCALE GENOMIC DNA]</scope>
    <source>
        <strain evidence="2 3">IBT 35679</strain>
    </source>
</reference>
<feature type="compositionally biased region" description="Basic and acidic residues" evidence="1">
    <location>
        <begin position="302"/>
        <end position="312"/>
    </location>
</feature>
<dbReference type="Proteomes" id="UP001220324">
    <property type="component" value="Unassembled WGS sequence"/>
</dbReference>
<protein>
    <submittedName>
        <fullName evidence="2">Uncharacterized protein</fullName>
    </submittedName>
</protein>
<gene>
    <name evidence="2" type="ORF">N7494_004168</name>
</gene>
<evidence type="ECO:0000313" key="3">
    <source>
        <dbReference type="Proteomes" id="UP001220324"/>
    </source>
</evidence>
<organism evidence="2 3">
    <name type="scientific">Penicillium frequentans</name>
    <dbReference type="NCBI Taxonomy" id="3151616"/>
    <lineage>
        <taxon>Eukaryota</taxon>
        <taxon>Fungi</taxon>
        <taxon>Dikarya</taxon>
        <taxon>Ascomycota</taxon>
        <taxon>Pezizomycotina</taxon>
        <taxon>Eurotiomycetes</taxon>
        <taxon>Eurotiomycetidae</taxon>
        <taxon>Eurotiales</taxon>
        <taxon>Aspergillaceae</taxon>
        <taxon>Penicillium</taxon>
    </lineage>
</organism>